<organism evidence="5">
    <name type="scientific">Triticum aestivum</name>
    <name type="common">Wheat</name>
    <dbReference type="NCBI Taxonomy" id="4565"/>
    <lineage>
        <taxon>Eukaryota</taxon>
        <taxon>Viridiplantae</taxon>
        <taxon>Streptophyta</taxon>
        <taxon>Embryophyta</taxon>
        <taxon>Tracheophyta</taxon>
        <taxon>Spermatophyta</taxon>
        <taxon>Magnoliopsida</taxon>
        <taxon>Liliopsida</taxon>
        <taxon>Poales</taxon>
        <taxon>Poaceae</taxon>
        <taxon>BOP clade</taxon>
        <taxon>Pooideae</taxon>
        <taxon>Triticodae</taxon>
        <taxon>Triticeae</taxon>
        <taxon>Triticinae</taxon>
        <taxon>Triticum</taxon>
    </lineage>
</organism>
<dbReference type="Gene3D" id="3.40.50.1110">
    <property type="entry name" value="SGNH hydrolase"/>
    <property type="match status" value="1"/>
</dbReference>
<keyword evidence="3" id="KW-0442">Lipid degradation</keyword>
<dbReference type="GO" id="GO:0016788">
    <property type="term" value="F:hydrolase activity, acting on ester bonds"/>
    <property type="evidence" value="ECO:0007669"/>
    <property type="project" value="InterPro"/>
</dbReference>
<dbReference type="AlphaFoldDB" id="A0A3B6NUZ3"/>
<gene>
    <name evidence="5" type="primary">LOC123128967</name>
</gene>
<dbReference type="EnsemblPlants" id="TraesCS6A02G387800.1">
    <property type="protein sequence ID" value="TraesCS6A02G387800.1"/>
    <property type="gene ID" value="TraesCS6A02G387800"/>
</dbReference>
<dbReference type="STRING" id="4565.A0A3B6NUZ3"/>
<dbReference type="PANTHER" id="PTHR45648:SF2">
    <property type="entry name" value="OS02G0816200 PROTEIN"/>
    <property type="match status" value="1"/>
</dbReference>
<evidence type="ECO:0000256" key="1">
    <source>
        <dbReference type="ARBA" id="ARBA00008668"/>
    </source>
</evidence>
<keyword evidence="2" id="KW-0378">Hydrolase</keyword>
<dbReference type="OrthoDB" id="1600564at2759"/>
<keyword evidence="3" id="KW-0443">Lipid metabolism</keyword>
<proteinExistence type="inferred from homology"/>
<keyword evidence="4" id="KW-1133">Transmembrane helix</keyword>
<dbReference type="PaxDb" id="4565-Traes_6AL_4211C8BD3.1"/>
<feature type="transmembrane region" description="Helical" evidence="4">
    <location>
        <begin position="49"/>
        <end position="74"/>
    </location>
</feature>
<keyword evidence="6" id="KW-1185">Reference proteome</keyword>
<evidence type="ECO:0000256" key="3">
    <source>
        <dbReference type="ARBA" id="ARBA00022963"/>
    </source>
</evidence>
<comment type="similarity">
    <text evidence="1">Belongs to the 'GDSL' lipolytic enzyme family.</text>
</comment>
<dbReference type="CDD" id="cd01837">
    <property type="entry name" value="SGNH_plant_lipase_like"/>
    <property type="match status" value="1"/>
</dbReference>
<dbReference type="Proteomes" id="UP000019116">
    <property type="component" value="Chromosome 6A"/>
</dbReference>
<evidence type="ECO:0000313" key="5">
    <source>
        <dbReference type="EnsemblPlants" id="TraesCS6A02G387800.1"/>
    </source>
</evidence>
<dbReference type="PANTHER" id="PTHR45648">
    <property type="entry name" value="GDSL LIPASE/ACYLHYDROLASE FAMILY PROTEIN (AFU_ORTHOLOGUE AFUA_4G14700)"/>
    <property type="match status" value="1"/>
</dbReference>
<dbReference type="InterPro" id="IPR035669">
    <property type="entry name" value="SGNH_plant_lipase-like"/>
</dbReference>
<evidence type="ECO:0000256" key="4">
    <source>
        <dbReference type="SAM" id="Phobius"/>
    </source>
</evidence>
<dbReference type="SMR" id="A0A3B6NUZ3"/>
<dbReference type="SUPFAM" id="SSF52266">
    <property type="entry name" value="SGNH hydrolase"/>
    <property type="match status" value="1"/>
</dbReference>
<dbReference type="GO" id="GO:0016042">
    <property type="term" value="P:lipid catabolic process"/>
    <property type="evidence" value="ECO:0007669"/>
    <property type="project" value="UniProtKB-KW"/>
</dbReference>
<sequence length="413" mass="45237">MLYKWRLHATFQCIHQVYTHTLATTSHFQWQLASECGAIAAMAASSWQVALLAVALCLLPALPAAGAARAFFIFGDSLVDNGNNNYLMTSARADSWPYGIDTPDHRATGRFSNGKNVVDLISEQIGSVPVLPYLSPELDGENLLVGANFASAGIGILNDTGIQFANIIRISKQLTYFEQYKHRLAKLYGPERAARVVGGALTLITLGGNDFVNNYYLVPYSARSREFSLPDYIKYILSEYKQVLRRIHGLGARRILVTGVGPIGCVPAELAMHSLDGSCDPELQRASEAYNPQMEAMLNQLNAEVGSGNGNGAVFVAVNTRRAHDDFIADPKAYGFVTATEACCGQGRFNGIGICTMVSSLCANRDEYVFWDAFHPTERANRLIAQNYLTGSTDYISPMNLSTILHLDRHLHD</sequence>
<evidence type="ECO:0008006" key="7">
    <source>
        <dbReference type="Google" id="ProtNLM"/>
    </source>
</evidence>
<dbReference type="Gramene" id="TraesCS6A02G387800.1">
    <property type="protein sequence ID" value="TraesCS6A02G387800.1"/>
    <property type="gene ID" value="TraesCS6A02G387800"/>
</dbReference>
<dbReference type="InterPro" id="IPR036514">
    <property type="entry name" value="SGNH_hydro_sf"/>
</dbReference>
<protein>
    <recommendedName>
        <fullName evidence="7">GDSL esterase/lipase</fullName>
    </recommendedName>
</protein>
<reference evidence="5" key="2">
    <citation type="submission" date="2018-10" db="UniProtKB">
        <authorList>
            <consortium name="EnsemblPlants"/>
        </authorList>
    </citation>
    <scope>IDENTIFICATION</scope>
</reference>
<keyword evidence="4" id="KW-0812">Transmembrane</keyword>
<reference evidence="5" key="1">
    <citation type="submission" date="2018-08" db="EMBL/GenBank/DDBJ databases">
        <authorList>
            <person name="Rossello M."/>
        </authorList>
    </citation>
    <scope>NUCLEOTIDE SEQUENCE [LARGE SCALE GENOMIC DNA]</scope>
    <source>
        <strain evidence="5">cv. Chinese Spring</strain>
    </source>
</reference>
<evidence type="ECO:0000256" key="2">
    <source>
        <dbReference type="ARBA" id="ARBA00022801"/>
    </source>
</evidence>
<name>A0A3B6NUZ3_WHEAT</name>
<dbReference type="Gramene" id="TraesCS6A03G0976800.1">
    <property type="protein sequence ID" value="TraesCS6A03G0976800.1.CDS"/>
    <property type="gene ID" value="TraesCS6A03G0976800"/>
</dbReference>
<evidence type="ECO:0000313" key="6">
    <source>
        <dbReference type="Proteomes" id="UP000019116"/>
    </source>
</evidence>
<dbReference type="InterPro" id="IPR001087">
    <property type="entry name" value="GDSL"/>
</dbReference>
<dbReference type="OMA" id="WQLASEC"/>
<accession>A0A3B6NUZ3</accession>
<dbReference type="Pfam" id="PF00657">
    <property type="entry name" value="Lipase_GDSL"/>
    <property type="match status" value="1"/>
</dbReference>
<dbReference type="InterPro" id="IPR051058">
    <property type="entry name" value="GDSL_Est/Lipase"/>
</dbReference>
<keyword evidence="4" id="KW-0472">Membrane</keyword>